<dbReference type="CDD" id="cd04320">
    <property type="entry name" value="AspRS_cyto_N"/>
    <property type="match status" value="1"/>
</dbReference>
<evidence type="ECO:0000256" key="1">
    <source>
        <dbReference type="ARBA" id="ARBA00022490"/>
    </source>
</evidence>
<dbReference type="GO" id="GO:0003723">
    <property type="term" value="F:RNA binding"/>
    <property type="evidence" value="ECO:0007669"/>
    <property type="project" value="TreeGrafter"/>
</dbReference>
<comment type="caution">
    <text evidence="8">The sequence shown here is derived from an EMBL/GenBank/DDBJ whole genome shotgun (WGS) entry which is preliminary data.</text>
</comment>
<evidence type="ECO:0000256" key="6">
    <source>
        <dbReference type="SAM" id="MobiDB-lite"/>
    </source>
</evidence>
<name>A0A427Y3N1_9TREE</name>
<dbReference type="InterPro" id="IPR006195">
    <property type="entry name" value="aa-tRNA-synth_II"/>
</dbReference>
<keyword evidence="4" id="KW-0067">ATP-binding</keyword>
<protein>
    <recommendedName>
        <fullName evidence="7">Aminoacyl-transfer RNA synthetases class-II family profile domain-containing protein</fullName>
    </recommendedName>
</protein>
<dbReference type="EMBL" id="RSCD01000019">
    <property type="protein sequence ID" value="RSH85689.1"/>
    <property type="molecule type" value="Genomic_DNA"/>
</dbReference>
<dbReference type="Pfam" id="PF00152">
    <property type="entry name" value="tRNA-synt_2"/>
    <property type="match status" value="2"/>
</dbReference>
<evidence type="ECO:0000259" key="7">
    <source>
        <dbReference type="PROSITE" id="PS50862"/>
    </source>
</evidence>
<keyword evidence="9" id="KW-1185">Reference proteome</keyword>
<dbReference type="InterPro" id="IPR004523">
    <property type="entry name" value="Asp-tRNA_synthase_2"/>
</dbReference>
<dbReference type="InterPro" id="IPR012340">
    <property type="entry name" value="NA-bd_OB-fold"/>
</dbReference>
<gene>
    <name evidence="8" type="ORF">EHS25_003830</name>
</gene>
<keyword evidence="1" id="KW-0963">Cytoplasm</keyword>
<dbReference type="GO" id="GO:0006422">
    <property type="term" value="P:aspartyl-tRNA aminoacylation"/>
    <property type="evidence" value="ECO:0007669"/>
    <property type="project" value="InterPro"/>
</dbReference>
<dbReference type="STRING" id="1890683.A0A427Y3N1"/>
<organism evidence="8 9">
    <name type="scientific">Saitozyma podzolica</name>
    <dbReference type="NCBI Taxonomy" id="1890683"/>
    <lineage>
        <taxon>Eukaryota</taxon>
        <taxon>Fungi</taxon>
        <taxon>Dikarya</taxon>
        <taxon>Basidiomycota</taxon>
        <taxon>Agaricomycotina</taxon>
        <taxon>Tremellomycetes</taxon>
        <taxon>Tremellales</taxon>
        <taxon>Trimorphomycetaceae</taxon>
        <taxon>Saitozyma</taxon>
    </lineage>
</organism>
<evidence type="ECO:0000256" key="2">
    <source>
        <dbReference type="ARBA" id="ARBA00022598"/>
    </source>
</evidence>
<proteinExistence type="predicted"/>
<evidence type="ECO:0000256" key="4">
    <source>
        <dbReference type="ARBA" id="ARBA00022840"/>
    </source>
</evidence>
<dbReference type="Gene3D" id="2.40.50.140">
    <property type="entry name" value="Nucleic acid-binding proteins"/>
    <property type="match status" value="1"/>
</dbReference>
<evidence type="ECO:0000256" key="5">
    <source>
        <dbReference type="ARBA" id="ARBA00023146"/>
    </source>
</evidence>
<dbReference type="GO" id="GO:0005524">
    <property type="term" value="F:ATP binding"/>
    <property type="evidence" value="ECO:0007669"/>
    <property type="project" value="InterPro"/>
</dbReference>
<keyword evidence="2" id="KW-0436">Ligase</keyword>
<dbReference type="GO" id="GO:0004815">
    <property type="term" value="F:aspartate-tRNA ligase activity"/>
    <property type="evidence" value="ECO:0007669"/>
    <property type="project" value="InterPro"/>
</dbReference>
<dbReference type="SUPFAM" id="SSF55681">
    <property type="entry name" value="Class II aaRS and biotin synthetases"/>
    <property type="match status" value="1"/>
</dbReference>
<dbReference type="OrthoDB" id="5148931at2759"/>
<dbReference type="GO" id="GO:0017101">
    <property type="term" value="C:aminoacyl-tRNA synthetase multienzyme complex"/>
    <property type="evidence" value="ECO:0007669"/>
    <property type="project" value="TreeGrafter"/>
</dbReference>
<dbReference type="Proteomes" id="UP000279259">
    <property type="component" value="Unassembled WGS sequence"/>
</dbReference>
<sequence>MTAASTQPNGSETGPGSGSETSHNPLLKLTHAVKSVSLGRAHASSNGHATAREQLPEGQGRAAQKSAEKRKEKDAIAERIESEKAALEERYAAEDQRAAKEEPAEVRQKYAEGDLHPGEIVELGAVATMMAGQEVTFRARIETQRRVSAGLDFLLFREQVHTIQGVLTQTTPHMVKWVQRRPTESIVEVVGTLQKPKDPIRSASIHHLELAVDSIHLVSPAHDLPWDLYRPPESLRLRTQARILDLRHPSNQAIFRIRAKKVATFRRVLEDRGFLEINTPKFQPAATESGAEVFKVDYFGRTAFLAQSPQLPKQMCISADFGKVYEVSEASVASPQISVMRSRRADLGQVGPVFRAENSNTHRHLAEYTGLDIETVLPGDYHELILLLCEVMKAIFAAVVSMPELQIVRNRFPSDDLKWLEETPVIPFPDGIQMLRDDGRDVEMEVFRLGTRSAWAS</sequence>
<evidence type="ECO:0000313" key="8">
    <source>
        <dbReference type="EMBL" id="RSH85689.1"/>
    </source>
</evidence>
<dbReference type="SUPFAM" id="SSF50249">
    <property type="entry name" value="Nucleic acid-binding proteins"/>
    <property type="match status" value="1"/>
</dbReference>
<feature type="domain" description="Aminoacyl-transfer RNA synthetases class-II family profile" evidence="7">
    <location>
        <begin position="255"/>
        <end position="457"/>
    </location>
</feature>
<keyword evidence="3" id="KW-0547">Nucleotide-binding</keyword>
<evidence type="ECO:0000313" key="9">
    <source>
        <dbReference type="Proteomes" id="UP000279259"/>
    </source>
</evidence>
<feature type="compositionally biased region" description="Low complexity" evidence="6">
    <location>
        <begin position="10"/>
        <end position="22"/>
    </location>
</feature>
<keyword evidence="5" id="KW-0030">Aminoacyl-tRNA synthetase</keyword>
<dbReference type="InterPro" id="IPR045864">
    <property type="entry name" value="aa-tRNA-synth_II/BPL/LPL"/>
</dbReference>
<dbReference type="PANTHER" id="PTHR43450:SF2">
    <property type="entry name" value="ASPARTATE--TRNA LIGASE"/>
    <property type="match status" value="1"/>
</dbReference>
<dbReference type="InterPro" id="IPR004364">
    <property type="entry name" value="Aa-tRNA-synt_II"/>
</dbReference>
<accession>A0A427Y3N1</accession>
<dbReference type="GO" id="GO:0005829">
    <property type="term" value="C:cytosol"/>
    <property type="evidence" value="ECO:0007669"/>
    <property type="project" value="TreeGrafter"/>
</dbReference>
<dbReference type="Gene3D" id="3.30.930.10">
    <property type="entry name" value="Bira Bifunctional Protein, Domain 2"/>
    <property type="match status" value="2"/>
</dbReference>
<feature type="region of interest" description="Disordered" evidence="6">
    <location>
        <begin position="1"/>
        <end position="76"/>
    </location>
</feature>
<evidence type="ECO:0000256" key="3">
    <source>
        <dbReference type="ARBA" id="ARBA00022741"/>
    </source>
</evidence>
<feature type="compositionally biased region" description="Basic and acidic residues" evidence="6">
    <location>
        <begin position="66"/>
        <end position="76"/>
    </location>
</feature>
<reference evidence="8 9" key="1">
    <citation type="submission" date="2018-11" db="EMBL/GenBank/DDBJ databases">
        <title>Genome sequence of Saitozyma podzolica DSM 27192.</title>
        <authorList>
            <person name="Aliyu H."/>
            <person name="Gorte O."/>
            <person name="Ochsenreither K."/>
        </authorList>
    </citation>
    <scope>NUCLEOTIDE SEQUENCE [LARGE SCALE GENOMIC DNA]</scope>
    <source>
        <strain evidence="8 9">DSM 27192</strain>
    </source>
</reference>
<dbReference type="AlphaFoldDB" id="A0A427Y3N1"/>
<dbReference type="PROSITE" id="PS50862">
    <property type="entry name" value="AA_TRNA_LIGASE_II"/>
    <property type="match status" value="1"/>
</dbReference>
<dbReference type="PANTHER" id="PTHR43450">
    <property type="entry name" value="ASPARTYL-TRNA SYNTHETASE"/>
    <property type="match status" value="1"/>
</dbReference>